<dbReference type="Proteomes" id="UP000240962">
    <property type="component" value="Segment"/>
</dbReference>
<reference evidence="2" key="1">
    <citation type="submission" date="2017-12" db="EMBL/GenBank/DDBJ databases">
        <authorList>
            <person name="Page C.L."/>
            <person name="McFadden E.F."/>
            <person name="Syed A.X."/>
            <person name="Lafty E.M."/>
            <person name="Hyatt D.A."/>
            <person name="Farronato D.M."/>
            <person name="Dong S.Z."/>
            <person name="Apostolopoulos E.L."/>
            <person name="Broussard G.W."/>
        </authorList>
    </citation>
    <scope>NUCLEOTIDE SEQUENCE [LARGE SCALE GENOMIC DNA]</scope>
</reference>
<evidence type="ECO:0000313" key="2">
    <source>
        <dbReference type="Proteomes" id="UP000240962"/>
    </source>
</evidence>
<keyword evidence="2" id="KW-1185">Reference proteome</keyword>
<accession>A0A2H5BHF1</accession>
<name>A0A2H5BHF1_9CAUD</name>
<evidence type="ECO:0000313" key="1">
    <source>
        <dbReference type="EMBL" id="AUG85389.1"/>
    </source>
</evidence>
<organism evidence="1 2">
    <name type="scientific">Vibrio phage Thalassa</name>
    <dbReference type="NCBI Taxonomy" id="2570301"/>
    <lineage>
        <taxon>Viruses</taxon>
        <taxon>Duplodnaviria</taxon>
        <taxon>Heunggongvirae</taxon>
        <taxon>Uroviricota</taxon>
        <taxon>Caudoviricetes</taxon>
        <taxon>Demerecviridae</taxon>
        <taxon>Ermolyevavirinae</taxon>
        <taxon>Thalassavirus</taxon>
        <taxon>Thalassavirus thalassa</taxon>
    </lineage>
</organism>
<dbReference type="EMBL" id="MG649967">
    <property type="protein sequence ID" value="AUG85389.1"/>
    <property type="molecule type" value="Genomic_DNA"/>
</dbReference>
<sequence length="382" mass="44201">MSILNLTHLQAEKVTVFYKLCAGHIKLSELSDEDMLRFCTSTKFCANAKRRGEQRWAMDWQGIGLDLHSKEYDKIWAAVAEHVEGAPVRAKNLPKKTIPAKLFQIPATIAEHLKEDESPAENVYNIFDATGKVVHKVQLEAFISGEGIVTPEKQAVDFIKRLKLDLSQLAEVQRYLNRSVQAKTKKFRLIYMKLPDYLVELQDKLLDTKAKLLSEQDLPNLSYYIGKLGLQGYRFVEVEPVHDKQGDVSFFKALDTYSFAELKDKDFPSKGSYGIACPKLKQSNRPVQAPRDTWHHYKLEKTDYLGAVLKNYRDHKDIIQEFTKKPKPFYITRDSLDAPYKWNYEAIALDFYHTHNIAVHPEVFENTSIFLDREPLEWLNEI</sequence>
<protein>
    <submittedName>
        <fullName evidence="1">Uncharacterized protein</fullName>
    </submittedName>
</protein>
<proteinExistence type="predicted"/>
<gene>
    <name evidence="1" type="ORF">THALASSA_210</name>
</gene>